<dbReference type="EMBL" id="ACCR02000005">
    <property type="protein sequence ID" value="EFI83099.1"/>
    <property type="molecule type" value="Genomic_DNA"/>
</dbReference>
<sequence>MKKILIRAGANPYEQKTAFDLMKADYIGGNVGNLIFAHSLFRNLTTDDTVLEADGYRASASQADQINETYAGFVIPLADAFRGDFENNLSQLTLLVKKLTIPVYLIGVGIKAPIQSKSEDLHFSYDDTVKEFIKAILEKSSIVGIRGEMTARYLTNLGFKEGTDHMVIGCPSMYTYGENLKIREIAKDKGSELLLSTNRSKSAPSPVLKYIHRLHEAFEKASFVPQGWDEFKLMYTGVPTFKIGSYPSTMKDIAYESGNATFFTSAVRWITHMRGMDFSFGTKLHGNITATIAGTPSITIPIDARMKELADYHNLTRMTPQEIIENQGEFLFGLMEKVDIHSAEKTQVRNYENFIHFLEKNNLAYTHQNETNYMDTPYDRTYGQSNYGEEIAPITACKEKALKERISVITKANYQRQDIYVSRQKALYKKIAEQEKFFSNLTRR</sequence>
<name>D7V0L7_LISGR</name>
<dbReference type="InterPro" id="IPR007345">
    <property type="entry name" value="Polysacch_pyruvyl_Trfase"/>
</dbReference>
<organism evidence="2 3">
    <name type="scientific">Listeria grayi DSM 20601</name>
    <dbReference type="NCBI Taxonomy" id="525367"/>
    <lineage>
        <taxon>Bacteria</taxon>
        <taxon>Bacillati</taxon>
        <taxon>Bacillota</taxon>
        <taxon>Bacilli</taxon>
        <taxon>Bacillales</taxon>
        <taxon>Listeriaceae</taxon>
        <taxon>Listeria</taxon>
    </lineage>
</organism>
<dbReference type="Proteomes" id="UP000010119">
    <property type="component" value="Unassembled WGS sequence"/>
</dbReference>
<comment type="caution">
    <text evidence="2">The sequence shown here is derived from an EMBL/GenBank/DDBJ whole genome shotgun (WGS) entry which is preliminary data.</text>
</comment>
<dbReference type="eggNOG" id="COG2327">
    <property type="taxonomic scope" value="Bacteria"/>
</dbReference>
<dbReference type="RefSeq" id="WP_003754792.1">
    <property type="nucleotide sequence ID" value="NZ_GL538352.1"/>
</dbReference>
<dbReference type="Pfam" id="PF04230">
    <property type="entry name" value="PS_pyruv_trans"/>
    <property type="match status" value="1"/>
</dbReference>
<gene>
    <name evidence="2" type="ORF">HMPREF0556_11784</name>
</gene>
<dbReference type="AlphaFoldDB" id="D7V0L7"/>
<feature type="domain" description="Polysaccharide pyruvyl transferase" evidence="1">
    <location>
        <begin position="90"/>
        <end position="301"/>
    </location>
</feature>
<dbReference type="HOGENOM" id="CLU_037729_0_0_9"/>
<proteinExistence type="predicted"/>
<evidence type="ECO:0000259" key="1">
    <source>
        <dbReference type="Pfam" id="PF04230"/>
    </source>
</evidence>
<keyword evidence="3" id="KW-1185">Reference proteome</keyword>
<reference evidence="2" key="1">
    <citation type="submission" date="2010-06" db="EMBL/GenBank/DDBJ databases">
        <authorList>
            <person name="Muzny D."/>
            <person name="Qin X."/>
            <person name="Buhay C."/>
            <person name="Dugan-Rocha S."/>
            <person name="Ding Y."/>
            <person name="Chen G."/>
            <person name="Hawes A."/>
            <person name="Holder M."/>
            <person name="Jhangiani S."/>
            <person name="Johnson A."/>
            <person name="Khan Z."/>
            <person name="Li Z."/>
            <person name="Liu W."/>
            <person name="Liu X."/>
            <person name="Perez L."/>
            <person name="Shen H."/>
            <person name="Wang Q."/>
            <person name="Watt J."/>
            <person name="Xi L."/>
            <person name="Xin Y."/>
            <person name="Zhou J."/>
            <person name="Deng J."/>
            <person name="Jiang H."/>
            <person name="Liu Y."/>
            <person name="Qu J."/>
            <person name="Song X.-Z."/>
            <person name="Zhang L."/>
            <person name="Villasana D."/>
            <person name="Johnson A."/>
            <person name="Liu J."/>
            <person name="Liyanage D."/>
            <person name="Lorensuhewa L."/>
            <person name="Robinson T."/>
            <person name="Song A."/>
            <person name="Song B.-B."/>
            <person name="Dinh H."/>
            <person name="Thornton R."/>
            <person name="Coyle M."/>
            <person name="Francisco L."/>
            <person name="Jackson L."/>
            <person name="Javaid M."/>
            <person name="Korchina V."/>
            <person name="Kovar C."/>
            <person name="Mata R."/>
            <person name="Mathew T."/>
            <person name="Ngo R."/>
            <person name="Nguyen L."/>
            <person name="Nguyen N."/>
            <person name="Okwuonu G."/>
            <person name="Ongeri F."/>
            <person name="Pham C."/>
            <person name="Simmons D."/>
            <person name="Wilczek-Boney K."/>
            <person name="Hale W."/>
            <person name="Jakkamsetti A."/>
            <person name="Pham P."/>
            <person name="Ruth R."/>
            <person name="San Lucas F."/>
            <person name="Warren J."/>
            <person name="Zhang J."/>
            <person name="Zhao Z."/>
            <person name="Zhou C."/>
            <person name="Zhu D."/>
            <person name="Lee S."/>
            <person name="Bess C."/>
            <person name="Blankenburg K."/>
            <person name="Forbes L."/>
            <person name="Fu Q."/>
            <person name="Gubbala S."/>
            <person name="Hirani K."/>
            <person name="Jayaseelan J.C."/>
            <person name="Lara F."/>
            <person name="Munidasa M."/>
            <person name="Palculict T."/>
            <person name="Patil S."/>
            <person name="Pu L.-L."/>
            <person name="Saada N."/>
            <person name="Tang L."/>
            <person name="Weissenberger G."/>
            <person name="Zhu Y."/>
            <person name="Hemphill L."/>
            <person name="Shang Y."/>
            <person name="Youmans B."/>
            <person name="Ayvaz T."/>
            <person name="Ross M."/>
            <person name="Santibanez J."/>
            <person name="Aqrawi P."/>
            <person name="Gross S."/>
            <person name="Joshi V."/>
            <person name="Fowler G."/>
            <person name="Nazareth L."/>
            <person name="Reid J."/>
            <person name="Worley K."/>
            <person name="Petrosino J."/>
            <person name="Highlander S."/>
            <person name="Gibbs R."/>
        </authorList>
    </citation>
    <scope>NUCLEOTIDE SEQUENCE [LARGE SCALE GENOMIC DNA]</scope>
    <source>
        <strain evidence="2">DSM 20601</strain>
    </source>
</reference>
<evidence type="ECO:0000313" key="3">
    <source>
        <dbReference type="Proteomes" id="UP000010119"/>
    </source>
</evidence>
<dbReference type="STRING" id="525367.HMPREF0556_11784"/>
<protein>
    <recommendedName>
        <fullName evidence="1">Polysaccharide pyruvyl transferase domain-containing protein</fullName>
    </recommendedName>
</protein>
<evidence type="ECO:0000313" key="2">
    <source>
        <dbReference type="EMBL" id="EFI83099.1"/>
    </source>
</evidence>
<accession>D7V0L7</accession>